<dbReference type="Gene3D" id="1.10.150.450">
    <property type="match status" value="1"/>
</dbReference>
<dbReference type="PANTHER" id="PTHR47438">
    <property type="entry name" value="PHOSPHATE METABOLISM PROTEIN 8-RELATED"/>
    <property type="match status" value="1"/>
</dbReference>
<feature type="region of interest" description="Disordered" evidence="1">
    <location>
        <begin position="21"/>
        <end position="40"/>
    </location>
</feature>
<keyword evidence="3" id="KW-1185">Reference proteome</keyword>
<dbReference type="EMBL" id="JAZAVK010000073">
    <property type="protein sequence ID" value="KAK7425988.1"/>
    <property type="molecule type" value="Genomic_DNA"/>
</dbReference>
<evidence type="ECO:0000313" key="3">
    <source>
        <dbReference type="Proteomes" id="UP001498421"/>
    </source>
</evidence>
<dbReference type="InterPro" id="IPR023214">
    <property type="entry name" value="HAD_sf"/>
</dbReference>
<evidence type="ECO:0000313" key="2">
    <source>
        <dbReference type="EMBL" id="KAK7425988.1"/>
    </source>
</evidence>
<dbReference type="NCBIfam" id="TIGR01993">
    <property type="entry name" value="Pyr-5-nucltdase"/>
    <property type="match status" value="1"/>
</dbReference>
<reference evidence="2 3" key="1">
    <citation type="journal article" date="2025" name="Microbiol. Resour. Announc.">
        <title>Draft genome sequences for Neonectria magnoliae and Neonectria punicea, canker pathogens of Liriodendron tulipifera and Acer saccharum in West Virginia.</title>
        <authorList>
            <person name="Petronek H.M."/>
            <person name="Kasson M.T."/>
            <person name="Metheny A.M."/>
            <person name="Stauder C.M."/>
            <person name="Lovett B."/>
            <person name="Lynch S.C."/>
            <person name="Garnas J.R."/>
            <person name="Kasson L.R."/>
            <person name="Stajich J.E."/>
        </authorList>
    </citation>
    <scope>NUCLEOTIDE SEQUENCE [LARGE SCALE GENOMIC DNA]</scope>
    <source>
        <strain evidence="2 3">NRRL 64651</strain>
    </source>
</reference>
<organism evidence="2 3">
    <name type="scientific">Neonectria magnoliae</name>
    <dbReference type="NCBI Taxonomy" id="2732573"/>
    <lineage>
        <taxon>Eukaryota</taxon>
        <taxon>Fungi</taxon>
        <taxon>Dikarya</taxon>
        <taxon>Ascomycota</taxon>
        <taxon>Pezizomycotina</taxon>
        <taxon>Sordariomycetes</taxon>
        <taxon>Hypocreomycetidae</taxon>
        <taxon>Hypocreales</taxon>
        <taxon>Nectriaceae</taxon>
        <taxon>Neonectria</taxon>
    </lineage>
</organism>
<accession>A0ABR1HZC4</accession>
<comment type="caution">
    <text evidence="2">The sequence shown here is derived from an EMBL/GenBank/DDBJ whole genome shotgun (WGS) entry which is preliminary data.</text>
</comment>
<gene>
    <name evidence="2" type="primary">SDT1_2</name>
    <name evidence="2" type="ORF">QQZ08_007570</name>
</gene>
<dbReference type="InterPro" id="IPR010237">
    <property type="entry name" value="Pyr-5-nucltdase"/>
</dbReference>
<name>A0ABR1HZC4_9HYPO</name>
<sequence>MSRMQPPRVVVRPEILEQARRIHTSKGAQPRPFEASSKSPPFEHKDNLYDYVENMTHDGWRKMLPAWISLWKKGTTTVAKGRSPCVSDIDNCLYSRSLGVQDLLPALMNAYFEKHLSLSKEEAARLQREYSRQYGQAIQGLVRHHQIDPLDYNAKCDDALPLEDLIKPDPSLRQFLESIDTSKVKLWLLTNAYINHATRVIRLLGVDDLFEGLTYCDYAQVPLVCKPHEDMFRKAMEEADASDVGNCYFIGKMTRDIGELR</sequence>
<protein>
    <submittedName>
        <fullName evidence="2">Suppressor of disruption of TFIIS</fullName>
    </submittedName>
</protein>
<dbReference type="InterPro" id="IPR036412">
    <property type="entry name" value="HAD-like_sf"/>
</dbReference>
<dbReference type="Gene3D" id="3.40.50.1000">
    <property type="entry name" value="HAD superfamily/HAD-like"/>
    <property type="match status" value="1"/>
</dbReference>
<dbReference type="Pfam" id="PF00702">
    <property type="entry name" value="Hydrolase"/>
    <property type="match status" value="1"/>
</dbReference>
<dbReference type="InterPro" id="IPR052791">
    <property type="entry name" value="SSM1_domain"/>
</dbReference>
<proteinExistence type="predicted"/>
<dbReference type="Proteomes" id="UP001498421">
    <property type="component" value="Unassembled WGS sequence"/>
</dbReference>
<dbReference type="SUPFAM" id="SSF56784">
    <property type="entry name" value="HAD-like"/>
    <property type="match status" value="1"/>
</dbReference>
<dbReference type="PANTHER" id="PTHR47438:SF1">
    <property type="entry name" value="PHOSPHATE METABOLISM PROTEIN 8-RELATED"/>
    <property type="match status" value="1"/>
</dbReference>
<evidence type="ECO:0000256" key="1">
    <source>
        <dbReference type="SAM" id="MobiDB-lite"/>
    </source>
</evidence>